<keyword evidence="3" id="KW-1185">Reference proteome</keyword>
<reference evidence="2 3" key="1">
    <citation type="submission" date="2021-11" db="EMBL/GenBank/DDBJ databases">
        <title>Black yeast isolated from Biological Soil Crust.</title>
        <authorList>
            <person name="Kurbessoian T."/>
        </authorList>
    </citation>
    <scope>NUCLEOTIDE SEQUENCE [LARGE SCALE GENOMIC DNA]</scope>
    <source>
        <strain evidence="2 3">CCFEE 5522</strain>
    </source>
</reference>
<name>A0AAV9JPH7_9PEZI</name>
<protein>
    <submittedName>
        <fullName evidence="2">Uncharacterized protein</fullName>
    </submittedName>
</protein>
<comment type="caution">
    <text evidence="2">The sequence shown here is derived from an EMBL/GenBank/DDBJ whole genome shotgun (WGS) entry which is preliminary data.</text>
</comment>
<feature type="compositionally biased region" description="Polar residues" evidence="1">
    <location>
        <begin position="1"/>
        <end position="12"/>
    </location>
</feature>
<sequence length="235" mass="26361">MSAQAQSFTTAPSDKDTPTQDRGIFNSEAQKHQSHHYLRMYGGQAVQAAMWGFGATLGADAANAVVGDAKACRFHFYYDIMSEHIERILVNTDEDNFIGTEVARSAPISLKKAFWIFWEQRRQTFCESCHPFVIPDTNIYQRCHCTLFDHFVGHRWLCLPCFFLEETRAAHVKYWRVCGYEPGGPGGDGARPGYVSEDMCDCGKPAMDKSDEMCRVCNGDKGKAVILPKILAQLG</sequence>
<evidence type="ECO:0000256" key="1">
    <source>
        <dbReference type="SAM" id="MobiDB-lite"/>
    </source>
</evidence>
<organism evidence="2 3">
    <name type="scientific">Oleoguttula mirabilis</name>
    <dbReference type="NCBI Taxonomy" id="1507867"/>
    <lineage>
        <taxon>Eukaryota</taxon>
        <taxon>Fungi</taxon>
        <taxon>Dikarya</taxon>
        <taxon>Ascomycota</taxon>
        <taxon>Pezizomycotina</taxon>
        <taxon>Dothideomycetes</taxon>
        <taxon>Dothideomycetidae</taxon>
        <taxon>Mycosphaerellales</taxon>
        <taxon>Teratosphaeriaceae</taxon>
        <taxon>Oleoguttula</taxon>
    </lineage>
</organism>
<feature type="region of interest" description="Disordered" evidence="1">
    <location>
        <begin position="1"/>
        <end position="22"/>
    </location>
</feature>
<accession>A0AAV9JPH7</accession>
<dbReference type="EMBL" id="JAVFHQ010000011">
    <property type="protein sequence ID" value="KAK4547299.1"/>
    <property type="molecule type" value="Genomic_DNA"/>
</dbReference>
<proteinExistence type="predicted"/>
<gene>
    <name evidence="2" type="ORF">LTR36_000954</name>
</gene>
<dbReference type="AlphaFoldDB" id="A0AAV9JPH7"/>
<dbReference type="Proteomes" id="UP001324427">
    <property type="component" value="Unassembled WGS sequence"/>
</dbReference>
<evidence type="ECO:0000313" key="2">
    <source>
        <dbReference type="EMBL" id="KAK4547299.1"/>
    </source>
</evidence>
<evidence type="ECO:0000313" key="3">
    <source>
        <dbReference type="Proteomes" id="UP001324427"/>
    </source>
</evidence>